<reference evidence="1 2" key="1">
    <citation type="submission" date="2019-05" db="EMBL/GenBank/DDBJ databases">
        <title>Another draft genome of Portunus trituberculatus and its Hox gene families provides insights of decapod evolution.</title>
        <authorList>
            <person name="Jeong J.-H."/>
            <person name="Song I."/>
            <person name="Kim S."/>
            <person name="Choi T."/>
            <person name="Kim D."/>
            <person name="Ryu S."/>
            <person name="Kim W."/>
        </authorList>
    </citation>
    <scope>NUCLEOTIDE SEQUENCE [LARGE SCALE GENOMIC DNA]</scope>
    <source>
        <tissue evidence="1">Muscle</tissue>
    </source>
</reference>
<accession>A0A5B7JM10</accession>
<proteinExistence type="predicted"/>
<name>A0A5B7JM10_PORTR</name>
<gene>
    <name evidence="1" type="ORF">E2C01_091067</name>
</gene>
<protein>
    <submittedName>
        <fullName evidence="1">Uncharacterized protein</fullName>
    </submittedName>
</protein>
<keyword evidence="2" id="KW-1185">Reference proteome</keyword>
<comment type="caution">
    <text evidence="1">The sequence shown here is derived from an EMBL/GenBank/DDBJ whole genome shotgun (WGS) entry which is preliminary data.</text>
</comment>
<evidence type="ECO:0000313" key="2">
    <source>
        <dbReference type="Proteomes" id="UP000324222"/>
    </source>
</evidence>
<dbReference type="EMBL" id="VSRR010103730">
    <property type="protein sequence ID" value="MPC95839.1"/>
    <property type="molecule type" value="Genomic_DNA"/>
</dbReference>
<dbReference type="AlphaFoldDB" id="A0A5B7JM10"/>
<organism evidence="1 2">
    <name type="scientific">Portunus trituberculatus</name>
    <name type="common">Swimming crab</name>
    <name type="synonym">Neptunus trituberculatus</name>
    <dbReference type="NCBI Taxonomy" id="210409"/>
    <lineage>
        <taxon>Eukaryota</taxon>
        <taxon>Metazoa</taxon>
        <taxon>Ecdysozoa</taxon>
        <taxon>Arthropoda</taxon>
        <taxon>Crustacea</taxon>
        <taxon>Multicrustacea</taxon>
        <taxon>Malacostraca</taxon>
        <taxon>Eumalacostraca</taxon>
        <taxon>Eucarida</taxon>
        <taxon>Decapoda</taxon>
        <taxon>Pleocyemata</taxon>
        <taxon>Brachyura</taxon>
        <taxon>Eubrachyura</taxon>
        <taxon>Portunoidea</taxon>
        <taxon>Portunidae</taxon>
        <taxon>Portuninae</taxon>
        <taxon>Portunus</taxon>
    </lineage>
</organism>
<sequence length="17" mass="1985">MEQGREGRIGRVRKNAQ</sequence>
<evidence type="ECO:0000313" key="1">
    <source>
        <dbReference type="EMBL" id="MPC95839.1"/>
    </source>
</evidence>
<dbReference type="Proteomes" id="UP000324222">
    <property type="component" value="Unassembled WGS sequence"/>
</dbReference>